<feature type="region of interest" description="Disordered" evidence="4">
    <location>
        <begin position="702"/>
        <end position="744"/>
    </location>
</feature>
<dbReference type="PROSITE" id="PS01186">
    <property type="entry name" value="EGF_2"/>
    <property type="match status" value="1"/>
</dbReference>
<evidence type="ECO:0000259" key="6">
    <source>
        <dbReference type="PROSITE" id="PS50026"/>
    </source>
</evidence>
<accession>E0VVU7</accession>
<feature type="region of interest" description="Disordered" evidence="4">
    <location>
        <begin position="1495"/>
        <end position="1593"/>
    </location>
</feature>
<feature type="domain" description="CUB" evidence="5">
    <location>
        <begin position="280"/>
        <end position="394"/>
    </location>
</feature>
<feature type="region of interest" description="Disordered" evidence="4">
    <location>
        <begin position="757"/>
        <end position="808"/>
    </location>
</feature>
<feature type="domain" description="EGF-like" evidence="6">
    <location>
        <begin position="579"/>
        <end position="609"/>
    </location>
</feature>
<dbReference type="Pfam" id="PF00431">
    <property type="entry name" value="CUB"/>
    <property type="match status" value="2"/>
</dbReference>
<comment type="caution">
    <text evidence="3">Lacks conserved residue(s) required for the propagation of feature annotation.</text>
</comment>
<dbReference type="CTD" id="8238740"/>
<feature type="compositionally biased region" description="Low complexity" evidence="4">
    <location>
        <begin position="987"/>
        <end position="997"/>
    </location>
</feature>
<dbReference type="Gene3D" id="2.60.120.290">
    <property type="entry name" value="Spermadhesin, CUB domain"/>
    <property type="match status" value="2"/>
</dbReference>
<feature type="compositionally biased region" description="Polar residues" evidence="4">
    <location>
        <begin position="733"/>
        <end position="742"/>
    </location>
</feature>
<evidence type="ECO:0000256" key="3">
    <source>
        <dbReference type="PROSITE-ProRule" id="PRU00076"/>
    </source>
</evidence>
<dbReference type="Gene3D" id="3.10.100.10">
    <property type="entry name" value="Mannose-Binding Protein A, subunit A"/>
    <property type="match status" value="1"/>
</dbReference>
<sequence length="1767" mass="196452">MFNNSCYLLVNYPKVTWETANQICKGMKGELASIHNADEENFITGNIRNSIEYTTSAHYWLGGYENLDLDDWKWSDGAPMYYTAWAPTENNEIIQNDNDDDDDDEGEGEDVKRCLSIRWISLKTESTHSSSGLYWTPYNCKQVGGYVCKKKNQVSGEMLNLNKTVNGTEGQIMSPGYPNSYYNNLDYFIRIVGPVWSRIVIVFTKIDLEYQIECLYDYIEIVSTGGKKSSVRWCGNKTSKTNRTVYVSNNNEALIKFHSDYSISGSGFFATWKAIDITGCPTQKLTAREGIISSPNYGEFLLPELDCTSIIIAPPGKRIWLEFTDVDIREEMKNKKSATLEINLGGDVIPFKIYQNNNNFNKGNFVSFGEKLIVRLKTFFEPEGIGFRAVYRTIGALEEEKVLNLTSNSTGMLYHLNFPADPPSNVNFLQHVIVPVGYVINLDLHQVSLLETNKSECPEERGVIEITDNYADENGIWWHLCDLQTDYSFATSSLAITSYLNTLYIRQKNFKRGTRLNATVRVKKDSDYKMKLLKSSGIVESCRPNPCLNGGKCIISDSKKMCQCAGHYTGMFCALTQCELEPCLFGECELTLNGYNCLCQTGYTGLTCGKKQSPCEDNPCEGRGECVEKSDTFHCRCHAWWEGPRCEKRMMHIPFKPLSERMLQEPFWLGLITVFVVLAIIGLVWCAKRHFPEKLEKLLAEEADRNSKSNVSGIIRPPSVREPHSGTGAVPITTPSGTSNIPRTLFGRLGIRKSSLLSLTSPQRPDRATSRTFSLDDLLRPPPRRTPSPRKKPNASPQSKRDSSEKKQILQHLVCPSIVQTTTDANNTLSEPIVLKNIKRKSLPSEKTEWEETSFSHDAPEKLDIKTSDFGKLEKKVTFARLLNKVSAEMSSSSEPENSKSGTAKALSTPVSPAVDRKSDIVCSNQESDSLSSSEIAISGSAFNSLLDIPGNERKVKTIKNSSADSILEMFRSFTSTSVMTKGKKQTSSTTPTMSSPQEELNSDESAIGTPISTTSGPMDSPTDPKATLIEIPVIDALTAQKSNNFLQPPSILLEIPTTNGNNKFLSPIREMPTPIPTPSLTPTMPRINVKPKKIPFSSSDSSDNDNYIKKESEVIVHAQEKSNDEESFSSTTEDYISENITRAIEKNLTENLSETRRPNVVIPLLTVQEPSPPGSFPGSPPPQKNTDPFVYSPVGSPSRRLIKGQDKPNSLDLPFPPPLITITCNVSEPESDTEPTSSLKNMNMGTHNTTVNSVGMSYLSPFSMCSRADRTASESNLSSSGYSSMASPGPSRCGSNNPLCLSEVEDHHHQHAQNSSSTSERRSGHLRTPPNEESQHRGRSDSETLSDDPLLESNDEGIGTDHIDEKPEEKELKCVKDVEVFFGGDDKSGGQTIIDFGSLIVPNISPKGTIKKWENIECCSLGSTLPKASLQLPAIVVQADYCDKLLSPVSSRSESPLSDKAVSLDRFSPFFYSKTKCDNLPFTDSDGLYDFPSSDCHPSNNKSVQAGTNSHRKNTGRRRERRNSHRSLITGSKNSSPTKGKTTGSLLEVPHKETSFGHRIIAQRKPSPKRRIRTQQQQPLSSSSSTESLTSRKSLELKKIINDDNQINKNVVDPPFPGSNEASAEDTTEETNHRTINDPLDSDHPPQRRILGFRTIGHQIRFLRRIELSLRKKEKLNKLIRSEKDDVDDDDDDDDDDDPSLCLLPQQDVKKTTATANAVIIPQSNVNKRRESKKRGSNNVSATSTRYTSKSNNNVVVSINRNGETN</sequence>
<feature type="compositionally biased region" description="Basic and acidic residues" evidence="4">
    <location>
        <begin position="799"/>
        <end position="808"/>
    </location>
</feature>
<feature type="region of interest" description="Disordered" evidence="4">
    <location>
        <begin position="888"/>
        <end position="918"/>
    </location>
</feature>
<evidence type="ECO:0000313" key="8">
    <source>
        <dbReference type="EMBL" id="EEB17503.1"/>
    </source>
</evidence>
<dbReference type="CDD" id="cd00037">
    <property type="entry name" value="CLECT"/>
    <property type="match status" value="1"/>
</dbReference>
<dbReference type="SMART" id="SM00181">
    <property type="entry name" value="EGF"/>
    <property type="match status" value="3"/>
</dbReference>
<feature type="region of interest" description="Disordered" evidence="4">
    <location>
        <begin position="1071"/>
        <end position="1108"/>
    </location>
</feature>
<feature type="region of interest" description="Disordered" evidence="4">
    <location>
        <begin position="1167"/>
        <end position="1247"/>
    </location>
</feature>
<dbReference type="GO" id="GO:0004252">
    <property type="term" value="F:serine-type endopeptidase activity"/>
    <property type="evidence" value="ECO:0007669"/>
    <property type="project" value="TreeGrafter"/>
</dbReference>
<dbReference type="PROSITE" id="PS50041">
    <property type="entry name" value="C_TYPE_LECTIN_2"/>
    <property type="match status" value="1"/>
</dbReference>
<dbReference type="STRING" id="121224.E0VVU7"/>
<feature type="compositionally biased region" description="Low complexity" evidence="4">
    <location>
        <begin position="1581"/>
        <end position="1593"/>
    </location>
</feature>
<feature type="compositionally biased region" description="Basic and acidic residues" evidence="4">
    <location>
        <begin position="1360"/>
        <end position="1369"/>
    </location>
</feature>
<feature type="compositionally biased region" description="Low complexity" evidence="4">
    <location>
        <begin position="1275"/>
        <end position="1292"/>
    </location>
</feature>
<dbReference type="OMA" id="NPCESRG"/>
<dbReference type="CDD" id="cd00041">
    <property type="entry name" value="CUB"/>
    <property type="match status" value="2"/>
</dbReference>
<evidence type="ECO:0000313" key="9">
    <source>
        <dbReference type="EnsemblMetazoa" id="PHUM467870-PA"/>
    </source>
</evidence>
<dbReference type="VEuPathDB" id="VectorBase:PHUM467870"/>
<dbReference type="HOGENOM" id="CLU_001079_0_0_1"/>
<dbReference type="InParanoid" id="E0VVU7"/>
<feature type="compositionally biased region" description="Polar residues" evidence="4">
    <location>
        <begin position="1738"/>
        <end position="1749"/>
    </location>
</feature>
<dbReference type="EnsemblMetazoa" id="PHUM467870-RA">
    <property type="protein sequence ID" value="PHUM467870-PA"/>
    <property type="gene ID" value="PHUM467870"/>
</dbReference>
<dbReference type="PROSITE" id="PS01180">
    <property type="entry name" value="CUB"/>
    <property type="match status" value="2"/>
</dbReference>
<evidence type="ECO:0000256" key="1">
    <source>
        <dbReference type="ARBA" id="ARBA00023157"/>
    </source>
</evidence>
<evidence type="ECO:0000256" key="4">
    <source>
        <dbReference type="SAM" id="MobiDB-lite"/>
    </source>
</evidence>
<feature type="compositionally biased region" description="Basic residues" evidence="4">
    <location>
        <begin position="1511"/>
        <end position="1526"/>
    </location>
</feature>
<dbReference type="InterPro" id="IPR035914">
    <property type="entry name" value="Sperma_CUB_dom_sf"/>
</dbReference>
<gene>
    <name evidence="9" type="primary">8238740</name>
    <name evidence="8" type="ORF">Phum_PHUM467870</name>
</gene>
<evidence type="ECO:0000313" key="10">
    <source>
        <dbReference type="Proteomes" id="UP000009046"/>
    </source>
</evidence>
<keyword evidence="1 3" id="KW-1015">Disulfide bond</keyword>
<feature type="compositionally biased region" description="Pro residues" evidence="4">
    <location>
        <begin position="1171"/>
        <end position="1184"/>
    </location>
</feature>
<feature type="domain" description="EGF-like" evidence="6">
    <location>
        <begin position="611"/>
        <end position="647"/>
    </location>
</feature>
<feature type="compositionally biased region" description="Low complexity" evidence="4">
    <location>
        <begin position="888"/>
        <end position="901"/>
    </location>
</feature>
<feature type="compositionally biased region" description="Acidic residues" evidence="4">
    <location>
        <begin position="1345"/>
        <end position="1356"/>
    </location>
</feature>
<feature type="disulfide bond" evidence="3">
    <location>
        <begin position="564"/>
        <end position="573"/>
    </location>
</feature>
<keyword evidence="10" id="KW-1185">Reference proteome</keyword>
<dbReference type="EMBL" id="AAZO01005683">
    <property type="status" value="NOT_ANNOTATED_CDS"/>
    <property type="molecule type" value="Genomic_DNA"/>
</dbReference>
<dbReference type="InterPro" id="IPR000859">
    <property type="entry name" value="CUB_dom"/>
</dbReference>
<dbReference type="Proteomes" id="UP000009046">
    <property type="component" value="Unassembled WGS sequence"/>
</dbReference>
<evidence type="ECO:0000259" key="7">
    <source>
        <dbReference type="PROSITE" id="PS50041"/>
    </source>
</evidence>
<dbReference type="SUPFAM" id="SSF57196">
    <property type="entry name" value="EGF/Laminin"/>
    <property type="match status" value="3"/>
</dbReference>
<evidence type="ECO:0000259" key="5">
    <source>
        <dbReference type="PROSITE" id="PS01180"/>
    </source>
</evidence>
<dbReference type="InterPro" id="IPR016186">
    <property type="entry name" value="C-type_lectin-like/link_sf"/>
</dbReference>
<feature type="disulfide bond" evidence="3">
    <location>
        <begin position="637"/>
        <end position="646"/>
    </location>
</feature>
<feature type="compositionally biased region" description="Basic and acidic residues" evidence="4">
    <location>
        <begin position="1631"/>
        <end position="1647"/>
    </location>
</feature>
<dbReference type="GeneID" id="8238740"/>
<dbReference type="Pfam" id="PF00008">
    <property type="entry name" value="EGF"/>
    <property type="match status" value="1"/>
</dbReference>
<reference evidence="8" key="1">
    <citation type="submission" date="2007-04" db="EMBL/GenBank/DDBJ databases">
        <title>Annotation of Pediculus humanus corporis strain USDA.</title>
        <authorList>
            <person name="Kirkness E."/>
            <person name="Hannick L."/>
            <person name="Hass B."/>
            <person name="Bruggner R."/>
            <person name="Lawson D."/>
            <person name="Bidwell S."/>
            <person name="Joardar V."/>
            <person name="Caler E."/>
            <person name="Walenz B."/>
            <person name="Inman J."/>
            <person name="Schobel S."/>
            <person name="Galinsky K."/>
            <person name="Amedeo P."/>
            <person name="Strausberg R."/>
        </authorList>
    </citation>
    <scope>NUCLEOTIDE SEQUENCE</scope>
    <source>
        <strain evidence="8">USDA</strain>
    </source>
</reference>
<feature type="compositionally biased region" description="Low complexity" evidence="4">
    <location>
        <begin position="1750"/>
        <end position="1767"/>
    </location>
</feature>
<dbReference type="KEGG" id="phu:Phum_PHUM467870"/>
<feature type="compositionally biased region" description="Basic and acidic residues" evidence="4">
    <location>
        <begin position="1334"/>
        <end position="1343"/>
    </location>
</feature>
<dbReference type="RefSeq" id="XP_002430241.1">
    <property type="nucleotide sequence ID" value="XM_002430196.1"/>
</dbReference>
<dbReference type="InterPro" id="IPR000742">
    <property type="entry name" value="EGF"/>
</dbReference>
<dbReference type="InterPro" id="IPR001304">
    <property type="entry name" value="C-type_lectin-like"/>
</dbReference>
<dbReference type="SUPFAM" id="SSF56436">
    <property type="entry name" value="C-type lectin-like"/>
    <property type="match status" value="1"/>
</dbReference>
<dbReference type="eggNOG" id="KOG1219">
    <property type="taxonomic scope" value="Eukaryota"/>
</dbReference>
<dbReference type="OrthoDB" id="418245at2759"/>
<feature type="domain" description="CUB" evidence="5">
    <location>
        <begin position="155"/>
        <end position="275"/>
    </location>
</feature>
<reference evidence="8" key="2">
    <citation type="submission" date="2007-04" db="EMBL/GenBank/DDBJ databases">
        <title>The genome of the human body louse.</title>
        <authorList>
            <consortium name="The Human Body Louse Genome Consortium"/>
            <person name="Kirkness E."/>
            <person name="Walenz B."/>
            <person name="Hass B."/>
            <person name="Bruggner R."/>
            <person name="Strausberg R."/>
        </authorList>
    </citation>
    <scope>NUCLEOTIDE SEQUENCE</scope>
    <source>
        <strain evidence="8">USDA</strain>
    </source>
</reference>
<feature type="compositionally biased region" description="Polar residues" evidence="4">
    <location>
        <begin position="1497"/>
        <end position="1510"/>
    </location>
</feature>
<name>E0VVU7_PEDHC</name>
<feature type="region of interest" description="Disordered" evidence="4">
    <location>
        <begin position="1723"/>
        <end position="1767"/>
    </location>
</feature>
<dbReference type="PANTHER" id="PTHR24255">
    <property type="entry name" value="COMPLEMENT COMPONENT 1, S SUBCOMPONENT-RELATED"/>
    <property type="match status" value="1"/>
</dbReference>
<dbReference type="InterPro" id="IPR016187">
    <property type="entry name" value="CTDL_fold"/>
</dbReference>
<feature type="domain" description="C-type lectin" evidence="7">
    <location>
        <begin position="2"/>
        <end position="149"/>
    </location>
</feature>
<feature type="compositionally biased region" description="Polar residues" evidence="4">
    <location>
        <begin position="1530"/>
        <end position="1546"/>
    </location>
</feature>
<organism>
    <name type="scientific">Pediculus humanus subsp. corporis</name>
    <name type="common">Body louse</name>
    <dbReference type="NCBI Taxonomy" id="121224"/>
    <lineage>
        <taxon>Eukaryota</taxon>
        <taxon>Metazoa</taxon>
        <taxon>Ecdysozoa</taxon>
        <taxon>Arthropoda</taxon>
        <taxon>Hexapoda</taxon>
        <taxon>Insecta</taxon>
        <taxon>Pterygota</taxon>
        <taxon>Neoptera</taxon>
        <taxon>Paraneoptera</taxon>
        <taxon>Psocodea</taxon>
        <taxon>Troctomorpha</taxon>
        <taxon>Phthiraptera</taxon>
        <taxon>Anoplura</taxon>
        <taxon>Pediculidae</taxon>
        <taxon>Pediculus</taxon>
    </lineage>
</organism>
<protein>
    <submittedName>
        <fullName evidence="8 9">Neurogenic locus notch, putative</fullName>
    </submittedName>
</protein>
<dbReference type="SMART" id="SM00034">
    <property type="entry name" value="CLECT"/>
    <property type="match status" value="1"/>
</dbReference>
<feature type="region of interest" description="Disordered" evidence="4">
    <location>
        <begin position="979"/>
        <end position="1005"/>
    </location>
</feature>
<keyword evidence="3" id="KW-0245">EGF-like domain</keyword>
<feature type="compositionally biased region" description="Acidic residues" evidence="4">
    <location>
        <begin position="1686"/>
        <end position="1700"/>
    </location>
</feature>
<dbReference type="EMBL" id="DS235815">
    <property type="protein sequence ID" value="EEB17503.1"/>
    <property type="molecule type" value="Genomic_DNA"/>
</dbReference>
<dbReference type="Gene3D" id="2.10.25.10">
    <property type="entry name" value="Laminin"/>
    <property type="match status" value="3"/>
</dbReference>
<feature type="disulfide bond" evidence="3">
    <location>
        <begin position="599"/>
        <end position="608"/>
    </location>
</feature>
<proteinExistence type="predicted"/>
<reference evidence="9" key="3">
    <citation type="submission" date="2021-02" db="UniProtKB">
        <authorList>
            <consortium name="EnsemblMetazoa"/>
        </authorList>
    </citation>
    <scope>IDENTIFICATION</scope>
    <source>
        <strain evidence="9">USDA</strain>
    </source>
</reference>
<feature type="region of interest" description="Disordered" evidence="4">
    <location>
        <begin position="1607"/>
        <end position="1647"/>
    </location>
</feature>
<dbReference type="PROSITE" id="PS00022">
    <property type="entry name" value="EGF_1"/>
    <property type="match status" value="3"/>
</dbReference>
<dbReference type="GO" id="GO:0005615">
    <property type="term" value="C:extracellular space"/>
    <property type="evidence" value="ECO:0007669"/>
    <property type="project" value="TreeGrafter"/>
</dbReference>
<feature type="region of interest" description="Disordered" evidence="4">
    <location>
        <begin position="1684"/>
        <end position="1704"/>
    </location>
</feature>
<dbReference type="PROSITE" id="PS50026">
    <property type="entry name" value="EGF_3"/>
    <property type="match status" value="3"/>
</dbReference>
<feature type="domain" description="EGF-like" evidence="6">
    <location>
        <begin position="538"/>
        <end position="574"/>
    </location>
</feature>
<dbReference type="Pfam" id="PF00059">
    <property type="entry name" value="Lectin_C"/>
    <property type="match status" value="1"/>
</dbReference>
<feature type="disulfide bond" evidence="2">
    <location>
        <begin position="280"/>
        <end position="307"/>
    </location>
</feature>
<feature type="region of interest" description="Disordered" evidence="4">
    <location>
        <begin position="1275"/>
        <end position="1369"/>
    </location>
</feature>
<dbReference type="CDD" id="cd00054">
    <property type="entry name" value="EGF_CA"/>
    <property type="match status" value="2"/>
</dbReference>
<dbReference type="SUPFAM" id="SSF49854">
    <property type="entry name" value="Spermadhesin, CUB domain"/>
    <property type="match status" value="2"/>
</dbReference>
<dbReference type="SMART" id="SM00042">
    <property type="entry name" value="CUB"/>
    <property type="match status" value="2"/>
</dbReference>
<evidence type="ECO:0000256" key="2">
    <source>
        <dbReference type="PROSITE-ProRule" id="PRU00059"/>
    </source>
</evidence>
<dbReference type="PANTHER" id="PTHR24255:SF31">
    <property type="entry name" value="CUBILIN-LIKE PROTEIN"/>
    <property type="match status" value="1"/>
</dbReference>